<dbReference type="InterPro" id="IPR001564">
    <property type="entry name" value="Nucleoside_diP_kinase"/>
</dbReference>
<dbReference type="Proteomes" id="UP001472677">
    <property type="component" value="Unassembled WGS sequence"/>
</dbReference>
<sequence>MSSQMCKSASRATRSLISASKNSRFCSAGGRAVAAAVAVSVDSKLPLLASAYTNGGSTNAFRGWLPGVFALPVAAYMVQEQEAHAAAQNERTFIAIKPDGVQRGLVAEIISRFERKGFKLVAIKITVPSKEFAQKHYHDLKDRPFFNGLCQFLSSGPVVAMVWEGEGVIKYGRKLIGATNPQTSEPGTIRDRRLIFSSSKSMAAKPLTSETIAITEKKMDMTLDDIIKMSKNNSSKGKKQPRIANKSQRPVSNAAKDKAFKVRQYMDSRASLRQGALAQRRSNFQGNGFPFAAEAARRAAVAPFRNRAFNSSRVANLNKPRIGATHFQRRAGNGGFAAKPQQLPQQQQQQQQERNWNTGTKQKPKTLDSLFAVMKEERMRVFSSQQNNNVQANGGGRQRMPWRRGRFGQ</sequence>
<comment type="caution">
    <text evidence="1">The sequence shown here is derived from an EMBL/GenBank/DDBJ whole genome shotgun (WGS) entry which is preliminary data.</text>
</comment>
<keyword evidence="2" id="KW-1185">Reference proteome</keyword>
<dbReference type="InterPro" id="IPR034907">
    <property type="entry name" value="NDK-like_dom"/>
</dbReference>
<dbReference type="PANTHER" id="PTHR36048:SF1">
    <property type="entry name" value="RIBOSOME MATURATION FACTOR"/>
    <property type="match status" value="1"/>
</dbReference>
<dbReference type="CDD" id="cd04413">
    <property type="entry name" value="NDPk_I"/>
    <property type="match status" value="1"/>
</dbReference>
<accession>A0ABR2AQI5</accession>
<evidence type="ECO:0000313" key="2">
    <source>
        <dbReference type="Proteomes" id="UP001472677"/>
    </source>
</evidence>
<dbReference type="SUPFAM" id="SSF54919">
    <property type="entry name" value="Nucleoside diphosphate kinase, NDK"/>
    <property type="match status" value="1"/>
</dbReference>
<reference evidence="1 2" key="1">
    <citation type="journal article" date="2024" name="G3 (Bethesda)">
        <title>Genome assembly of Hibiscus sabdariffa L. provides insights into metabolisms of medicinal natural products.</title>
        <authorList>
            <person name="Kim T."/>
        </authorList>
    </citation>
    <scope>NUCLEOTIDE SEQUENCE [LARGE SCALE GENOMIC DNA]</scope>
    <source>
        <strain evidence="1">TK-2024</strain>
        <tissue evidence="1">Old leaves</tissue>
    </source>
</reference>
<proteinExistence type="predicted"/>
<dbReference type="Gene3D" id="3.30.70.141">
    <property type="entry name" value="Nucleoside diphosphate kinase-like domain"/>
    <property type="match status" value="1"/>
</dbReference>
<name>A0ABR2AQI5_9ROSI</name>
<dbReference type="SMART" id="SM00562">
    <property type="entry name" value="NDK"/>
    <property type="match status" value="1"/>
</dbReference>
<gene>
    <name evidence="1" type="ORF">V6N12_000671</name>
</gene>
<dbReference type="PROSITE" id="PS51374">
    <property type="entry name" value="NDPK_LIKE"/>
    <property type="match status" value="1"/>
</dbReference>
<evidence type="ECO:0000313" key="1">
    <source>
        <dbReference type="EMBL" id="KAK8495805.1"/>
    </source>
</evidence>
<protein>
    <submittedName>
        <fullName evidence="1">Uncharacterized protein</fullName>
    </submittedName>
</protein>
<dbReference type="PRINTS" id="PR01243">
    <property type="entry name" value="NUCDPKINASE"/>
</dbReference>
<dbReference type="PANTHER" id="PTHR36048">
    <property type="entry name" value="RIBOSOME MATURATION FACTOR"/>
    <property type="match status" value="1"/>
</dbReference>
<dbReference type="InterPro" id="IPR036850">
    <property type="entry name" value="NDK-like_dom_sf"/>
</dbReference>
<dbReference type="Pfam" id="PF00334">
    <property type="entry name" value="NDK"/>
    <property type="match status" value="1"/>
</dbReference>
<dbReference type="EMBL" id="JBBPBM010000402">
    <property type="protein sequence ID" value="KAK8495805.1"/>
    <property type="molecule type" value="Genomic_DNA"/>
</dbReference>
<organism evidence="1 2">
    <name type="scientific">Hibiscus sabdariffa</name>
    <name type="common">roselle</name>
    <dbReference type="NCBI Taxonomy" id="183260"/>
    <lineage>
        <taxon>Eukaryota</taxon>
        <taxon>Viridiplantae</taxon>
        <taxon>Streptophyta</taxon>
        <taxon>Embryophyta</taxon>
        <taxon>Tracheophyta</taxon>
        <taxon>Spermatophyta</taxon>
        <taxon>Magnoliopsida</taxon>
        <taxon>eudicotyledons</taxon>
        <taxon>Gunneridae</taxon>
        <taxon>Pentapetalae</taxon>
        <taxon>rosids</taxon>
        <taxon>malvids</taxon>
        <taxon>Malvales</taxon>
        <taxon>Malvaceae</taxon>
        <taxon>Malvoideae</taxon>
        <taxon>Hibiscus</taxon>
    </lineage>
</organism>